<sequence>MKKSELVILLCIILFFGAIFVKQQLILNKLNKEYKQYNDQLSKIKMQNEQLNEQFNIMQREDYIEKLARDKLRLIKPGETLFIDKNKKK</sequence>
<dbReference type="InterPro" id="IPR007060">
    <property type="entry name" value="FtsL/DivIC"/>
</dbReference>
<dbReference type="EMBL" id="FUYH01000018">
    <property type="protein sequence ID" value="SKA95438.1"/>
    <property type="molecule type" value="Genomic_DNA"/>
</dbReference>
<evidence type="ECO:0000313" key="2">
    <source>
        <dbReference type="EMBL" id="SKA95438.1"/>
    </source>
</evidence>
<evidence type="ECO:0000256" key="1">
    <source>
        <dbReference type="SAM" id="Coils"/>
    </source>
</evidence>
<organism evidence="2 3">
    <name type="scientific">Caloramator quimbayensis</name>
    <dbReference type="NCBI Taxonomy" id="1147123"/>
    <lineage>
        <taxon>Bacteria</taxon>
        <taxon>Bacillati</taxon>
        <taxon>Bacillota</taxon>
        <taxon>Clostridia</taxon>
        <taxon>Eubacteriales</taxon>
        <taxon>Clostridiaceae</taxon>
        <taxon>Caloramator</taxon>
    </lineage>
</organism>
<reference evidence="3" key="1">
    <citation type="submission" date="2017-02" db="EMBL/GenBank/DDBJ databases">
        <authorList>
            <person name="Varghese N."/>
            <person name="Submissions S."/>
        </authorList>
    </citation>
    <scope>NUCLEOTIDE SEQUENCE [LARGE SCALE GENOMIC DNA]</scope>
    <source>
        <strain evidence="3">USBA 833</strain>
    </source>
</reference>
<dbReference type="STRING" id="1147123.SAMN05443428_11839"/>
<feature type="coiled-coil region" evidence="1">
    <location>
        <begin position="20"/>
        <end position="61"/>
    </location>
</feature>
<dbReference type="Pfam" id="PF04977">
    <property type="entry name" value="DivIC"/>
    <property type="match status" value="1"/>
</dbReference>
<gene>
    <name evidence="2" type="ORF">SAMN05443428_11839</name>
</gene>
<dbReference type="Proteomes" id="UP000190105">
    <property type="component" value="Unassembled WGS sequence"/>
</dbReference>
<proteinExistence type="predicted"/>
<accession>A0A1T4Y1T3</accession>
<name>A0A1T4Y1T3_9CLOT</name>
<keyword evidence="3" id="KW-1185">Reference proteome</keyword>
<protein>
    <submittedName>
        <fullName evidence="2">Septum formation initiator</fullName>
    </submittedName>
</protein>
<dbReference type="AlphaFoldDB" id="A0A1T4Y1T3"/>
<dbReference type="OrthoDB" id="9815382at2"/>
<keyword evidence="1" id="KW-0175">Coiled coil</keyword>
<evidence type="ECO:0000313" key="3">
    <source>
        <dbReference type="Proteomes" id="UP000190105"/>
    </source>
</evidence>
<dbReference type="RefSeq" id="WP_078697196.1">
    <property type="nucleotide sequence ID" value="NZ_FUYH01000018.1"/>
</dbReference>